<reference evidence="1" key="1">
    <citation type="submission" date="2020-02" db="EMBL/GenBank/DDBJ databases">
        <authorList>
            <person name="Meier V. D."/>
        </authorList>
    </citation>
    <scope>NUCLEOTIDE SEQUENCE</scope>
    <source>
        <strain evidence="1">AVDCRST_MAG64</strain>
    </source>
</reference>
<dbReference type="SUPFAM" id="SSF51126">
    <property type="entry name" value="Pectin lyase-like"/>
    <property type="match status" value="1"/>
</dbReference>
<sequence>RPRLNTGVASGMTFPAAGVSHVYVMGIAFEADLRDYRDAPANFTSSFRGDAQGGTYGINGSAGLRDFLVEDCSFQYYKSNLVFQPGNGNAPADVRVRRSAIADAYAVNVDRFGIPMGSSQAALGIYAEGVNRLTIDGNTLSHNGWAADDALGSRRNVYSHNLYINSNNDDVTVTNNIIADAASHGVQARAGGVIANNLFLRNPIAMSYGLVNGAGALKPGGVSGRVTDNVVVGSNAIFDSPRGWGLEIAHLRPASQGGGTLVRNNVFANDTQNNQAAIKLEAPQGASGVDVGINDLTVEQNVVYAWTRGLYVHPSYNNTTRALTNLVVRQNDFQRISGAGAIVDHQPAYDGARERWAGNRYDGVVAETPSNNWFRIGPAALAYEEWAAQVEPTATRATGLFPDPGRTAGGYNASIGGAGGNSTDAFVAQAMRQGRQFWRPRYAAGPAGDWIRAGYAGGRIDAAAPTASAAADNVTVGGAAAHTFTVTYTDDNKLDLASLGAGDVRVAGPNGFSAAAAFVSSTGPTDGSRRTATYRVTAPAGGWSAAHNGIYTVVVQAGQVLDVTGKAAAADPVGTFAVSVDPAVPAAAATAAAVSTDAATATVAVTYTGGTTPALPADASPANNGFETPNVGAGQFASFQYNPVGGGWAFAGTSGIAGPDSAFTVDNPLAPQGGQVAFLQMDGAFSQSVAGWQAGTYTVAFQAAQRASYGSPNHAFRVLVDDRVVGTFTPADTTYQSYQTAAFTVPAGDHTVSFVGLSPDGDDNTSLIDDVRIAGTTTPARQQMSAASFSPGDVRVTGPGGLAIAARSAVASEPGDGAQRVVTYTFSAPAGGWASVGAAALPVEVVAGQVRATSGAAVPAGRVGTLAVGVEVPVVTAVNASDIPANSSNPHTFTVTYVDNAPGAALPASVGPGDVRVSGPNGFNAAAPFVSASGTGTA</sequence>
<dbReference type="Gene3D" id="2.60.120.260">
    <property type="entry name" value="Galactose-binding domain-like"/>
    <property type="match status" value="1"/>
</dbReference>
<dbReference type="EMBL" id="CADCUQ010000425">
    <property type="protein sequence ID" value="CAA9403555.1"/>
    <property type="molecule type" value="Genomic_DNA"/>
</dbReference>
<feature type="non-terminal residue" evidence="1">
    <location>
        <position position="1"/>
    </location>
</feature>
<dbReference type="Gene3D" id="2.160.20.10">
    <property type="entry name" value="Single-stranded right-handed beta-helix, Pectin lyase-like"/>
    <property type="match status" value="1"/>
</dbReference>
<proteinExistence type="predicted"/>
<dbReference type="AlphaFoldDB" id="A0A6J4P300"/>
<feature type="non-terminal residue" evidence="1">
    <location>
        <position position="938"/>
    </location>
</feature>
<dbReference type="SMART" id="SM00710">
    <property type="entry name" value="PbH1"/>
    <property type="match status" value="5"/>
</dbReference>
<accession>A0A6J4P300</accession>
<evidence type="ECO:0000313" key="1">
    <source>
        <dbReference type="EMBL" id="CAA9403555.1"/>
    </source>
</evidence>
<dbReference type="InterPro" id="IPR006626">
    <property type="entry name" value="PbH1"/>
</dbReference>
<protein>
    <submittedName>
        <fullName evidence="1">Uncharacterized protein</fullName>
    </submittedName>
</protein>
<dbReference type="InterPro" id="IPR012334">
    <property type="entry name" value="Pectin_lyas_fold"/>
</dbReference>
<dbReference type="InterPro" id="IPR011050">
    <property type="entry name" value="Pectin_lyase_fold/virulence"/>
</dbReference>
<organism evidence="1">
    <name type="scientific">uncultured Phycisphaerae bacterium</name>
    <dbReference type="NCBI Taxonomy" id="904963"/>
    <lineage>
        <taxon>Bacteria</taxon>
        <taxon>Pseudomonadati</taxon>
        <taxon>Planctomycetota</taxon>
        <taxon>Phycisphaerae</taxon>
        <taxon>environmental samples</taxon>
    </lineage>
</organism>
<name>A0A6J4P300_9BACT</name>
<gene>
    <name evidence="1" type="ORF">AVDCRST_MAG64-1870</name>
</gene>